<dbReference type="Gene3D" id="1.20.272.10">
    <property type="match status" value="1"/>
</dbReference>
<gene>
    <name evidence="9" type="ORF">A2927_00215</name>
</gene>
<dbReference type="GO" id="GO:0000731">
    <property type="term" value="P:DNA synthesis involved in DNA repair"/>
    <property type="evidence" value="ECO:0007669"/>
    <property type="project" value="TreeGrafter"/>
</dbReference>
<evidence type="ECO:0000256" key="1">
    <source>
        <dbReference type="ARBA" id="ARBA00002393"/>
    </source>
</evidence>
<dbReference type="STRING" id="1798550.A2927_00215"/>
<dbReference type="FunFam" id="1.20.272.10:FF:000001">
    <property type="entry name" value="Putative AAA family ATPase"/>
    <property type="match status" value="1"/>
</dbReference>
<evidence type="ECO:0000256" key="7">
    <source>
        <dbReference type="SAM" id="MobiDB-lite"/>
    </source>
</evidence>
<keyword evidence="5" id="KW-0547">Nucleotide-binding</keyword>
<dbReference type="EMBL" id="MHKL01000001">
    <property type="protein sequence ID" value="OGY90071.1"/>
    <property type="molecule type" value="Genomic_DNA"/>
</dbReference>
<dbReference type="SMART" id="SM00382">
    <property type="entry name" value="AAA"/>
    <property type="match status" value="1"/>
</dbReference>
<dbReference type="InterPro" id="IPR051314">
    <property type="entry name" value="AAA_ATPase_RarA/MGS1/WRNIP1"/>
</dbReference>
<dbReference type="GO" id="GO:0017116">
    <property type="term" value="F:single-stranded DNA helicase activity"/>
    <property type="evidence" value="ECO:0007669"/>
    <property type="project" value="TreeGrafter"/>
</dbReference>
<accession>A0A1G2BLL5</accession>
<dbReference type="Pfam" id="PF16193">
    <property type="entry name" value="AAA_assoc_2"/>
    <property type="match status" value="1"/>
</dbReference>
<comment type="function">
    <text evidence="1">DNA-dependent ATPase that plays important roles in cellular responses to stalled DNA replication processes.</text>
</comment>
<evidence type="ECO:0000256" key="6">
    <source>
        <dbReference type="ARBA" id="ARBA00022840"/>
    </source>
</evidence>
<dbReference type="FunFam" id="3.40.50.300:FF:000137">
    <property type="entry name" value="Replication-associated recombination protein A"/>
    <property type="match status" value="1"/>
</dbReference>
<dbReference type="GO" id="GO:0008047">
    <property type="term" value="F:enzyme activator activity"/>
    <property type="evidence" value="ECO:0007669"/>
    <property type="project" value="TreeGrafter"/>
</dbReference>
<comment type="similarity">
    <text evidence="2">Belongs to the AAA ATPase family. RarA/MGS1/WRNIP1 subfamily.</text>
</comment>
<dbReference type="PANTHER" id="PTHR13779">
    <property type="entry name" value="WERNER HELICASE-INTERACTING PROTEIN 1 FAMILY MEMBER"/>
    <property type="match status" value="1"/>
</dbReference>
<dbReference type="Gene3D" id="1.10.3710.10">
    <property type="entry name" value="DNA polymerase III clamp loader subunits, C-terminal domain"/>
    <property type="match status" value="1"/>
</dbReference>
<evidence type="ECO:0000313" key="9">
    <source>
        <dbReference type="EMBL" id="OGY90071.1"/>
    </source>
</evidence>
<sequence length="424" mass="47096">MADLFDQNLKRDLPLAERLRPAGFSEFIGQEEVIGPGTVLRQAIESDNVPSMIFWGPPGCGKTTLARLIANLTKARFIQFSATSGSLAEVRAIVAEARERKKFQQQRTILFVDEIHRFNKAQQDAFLPVVEDGTIILIGATTENPSFEVISPLLSRSKVFVLKALKTAEIAKILRQALLSDKGFKGQTIRIADELIDYLAGFSNGDARTALNALELSVKATKPGKNGIIEVNLEAVRQSLSRTHLLYDRTGEEHYNIISALHKSLRGSDADAGLYWLGRMLEAGEDPLYIARRLVRFASEDIGMSDPPALVQAVACYQACHFLGVPECNVHLAQAVVYLARAPKSNQLYTAYQKVQKDIKELPTYPVPLHLRNAPTALMKGLGYGKDYKYPPAEAKRRAGNPDYQGPVEQDYLPEELRGRKYLE</sequence>
<dbReference type="CDD" id="cd00009">
    <property type="entry name" value="AAA"/>
    <property type="match status" value="1"/>
</dbReference>
<dbReference type="Proteomes" id="UP000178849">
    <property type="component" value="Unassembled WGS sequence"/>
</dbReference>
<evidence type="ECO:0000256" key="2">
    <source>
        <dbReference type="ARBA" id="ARBA00008959"/>
    </source>
</evidence>
<organism evidence="9 10">
    <name type="scientific">Candidatus Komeilibacteria bacterium RIFCSPLOWO2_01_FULL_45_10</name>
    <dbReference type="NCBI Taxonomy" id="1798550"/>
    <lineage>
        <taxon>Bacteria</taxon>
        <taxon>Candidatus Komeiliibacteriota</taxon>
    </lineage>
</organism>
<protein>
    <recommendedName>
        <fullName evidence="3">Replication-associated recombination protein A</fullName>
    </recommendedName>
</protein>
<dbReference type="Pfam" id="PF00004">
    <property type="entry name" value="AAA"/>
    <property type="match status" value="1"/>
</dbReference>
<reference evidence="9 10" key="1">
    <citation type="journal article" date="2016" name="Nat. Commun.">
        <title>Thousands of microbial genomes shed light on interconnected biogeochemical processes in an aquifer system.</title>
        <authorList>
            <person name="Anantharaman K."/>
            <person name="Brown C.T."/>
            <person name="Hug L.A."/>
            <person name="Sharon I."/>
            <person name="Castelle C.J."/>
            <person name="Probst A.J."/>
            <person name="Thomas B.C."/>
            <person name="Singh A."/>
            <person name="Wilkins M.J."/>
            <person name="Karaoz U."/>
            <person name="Brodie E.L."/>
            <person name="Williams K.H."/>
            <person name="Hubbard S.S."/>
            <person name="Banfield J.F."/>
        </authorList>
    </citation>
    <scope>NUCLEOTIDE SEQUENCE [LARGE SCALE GENOMIC DNA]</scope>
</reference>
<dbReference type="GO" id="GO:0016887">
    <property type="term" value="F:ATP hydrolysis activity"/>
    <property type="evidence" value="ECO:0007669"/>
    <property type="project" value="InterPro"/>
</dbReference>
<dbReference type="SUPFAM" id="SSF48019">
    <property type="entry name" value="post-AAA+ oligomerization domain-like"/>
    <property type="match status" value="1"/>
</dbReference>
<feature type="region of interest" description="Disordered" evidence="7">
    <location>
        <begin position="392"/>
        <end position="424"/>
    </location>
</feature>
<dbReference type="Gene3D" id="1.10.8.60">
    <property type="match status" value="1"/>
</dbReference>
<dbReference type="InterPro" id="IPR008921">
    <property type="entry name" value="DNA_pol3_clamp-load_cplx_C"/>
</dbReference>
<proteinExistence type="inferred from homology"/>
<feature type="compositionally biased region" description="Basic and acidic residues" evidence="7">
    <location>
        <begin position="415"/>
        <end position="424"/>
    </location>
</feature>
<dbReference type="InterPro" id="IPR027417">
    <property type="entry name" value="P-loop_NTPase"/>
</dbReference>
<feature type="domain" description="AAA+ ATPase" evidence="8">
    <location>
        <begin position="48"/>
        <end position="165"/>
    </location>
</feature>
<dbReference type="SUPFAM" id="SSF52540">
    <property type="entry name" value="P-loop containing nucleoside triphosphate hydrolases"/>
    <property type="match status" value="1"/>
</dbReference>
<dbReference type="GO" id="GO:0006261">
    <property type="term" value="P:DNA-templated DNA replication"/>
    <property type="evidence" value="ECO:0007669"/>
    <property type="project" value="TreeGrafter"/>
</dbReference>
<dbReference type="InterPro" id="IPR003959">
    <property type="entry name" value="ATPase_AAA_core"/>
</dbReference>
<dbReference type="FunFam" id="1.10.8.60:FF:000029">
    <property type="entry name" value="Replication-associated recombination protein A"/>
    <property type="match status" value="1"/>
</dbReference>
<dbReference type="GO" id="GO:0003677">
    <property type="term" value="F:DNA binding"/>
    <property type="evidence" value="ECO:0007669"/>
    <property type="project" value="InterPro"/>
</dbReference>
<keyword evidence="4" id="KW-0235">DNA replication</keyword>
<dbReference type="Pfam" id="PF12002">
    <property type="entry name" value="MgsA_C"/>
    <property type="match status" value="1"/>
</dbReference>
<evidence type="ECO:0000313" key="10">
    <source>
        <dbReference type="Proteomes" id="UP000178849"/>
    </source>
</evidence>
<dbReference type="GO" id="GO:0005524">
    <property type="term" value="F:ATP binding"/>
    <property type="evidence" value="ECO:0007669"/>
    <property type="project" value="UniProtKB-KW"/>
</dbReference>
<dbReference type="InterPro" id="IPR003593">
    <property type="entry name" value="AAA+_ATPase"/>
</dbReference>
<evidence type="ECO:0000256" key="3">
    <source>
        <dbReference type="ARBA" id="ARBA00020776"/>
    </source>
</evidence>
<comment type="caution">
    <text evidence="9">The sequence shown here is derived from an EMBL/GenBank/DDBJ whole genome shotgun (WGS) entry which is preliminary data.</text>
</comment>
<dbReference type="Gene3D" id="3.40.50.300">
    <property type="entry name" value="P-loop containing nucleotide triphosphate hydrolases"/>
    <property type="match status" value="1"/>
</dbReference>
<keyword evidence="6" id="KW-0067">ATP-binding</keyword>
<evidence type="ECO:0000259" key="8">
    <source>
        <dbReference type="SMART" id="SM00382"/>
    </source>
</evidence>
<name>A0A1G2BLL5_9BACT</name>
<dbReference type="PANTHER" id="PTHR13779:SF7">
    <property type="entry name" value="ATPASE WRNIP1"/>
    <property type="match status" value="1"/>
</dbReference>
<evidence type="ECO:0000256" key="5">
    <source>
        <dbReference type="ARBA" id="ARBA00022741"/>
    </source>
</evidence>
<dbReference type="InterPro" id="IPR032423">
    <property type="entry name" value="AAA_assoc_2"/>
</dbReference>
<evidence type="ECO:0000256" key="4">
    <source>
        <dbReference type="ARBA" id="ARBA00022705"/>
    </source>
</evidence>
<dbReference type="CDD" id="cd18139">
    <property type="entry name" value="HLD_clamp_RarA"/>
    <property type="match status" value="1"/>
</dbReference>
<dbReference type="AlphaFoldDB" id="A0A1G2BLL5"/>
<dbReference type="InterPro" id="IPR021886">
    <property type="entry name" value="MgsA_C"/>
</dbReference>